<reference evidence="1 3" key="1">
    <citation type="submission" date="2016-06" db="EMBL/GenBank/DDBJ databases">
        <title>Draft genome sequence of Pseudomonas sp. S1E40, a novel strain antagonistic activity to fungal plant pathogen.</title>
        <authorList>
            <person name="Tambong J.T."/>
            <person name="Tchagang C."/>
            <person name="Xu R."/>
        </authorList>
    </citation>
    <scope>NUCLEOTIDE SEQUENCE [LARGE SCALE GENOMIC DNA]</scope>
    <source>
        <strain evidence="1 3">S1E40</strain>
    </source>
</reference>
<proteinExistence type="predicted"/>
<dbReference type="Proteomes" id="UP000095081">
    <property type="component" value="Unassembled WGS sequence"/>
</dbReference>
<evidence type="ECO:0008006" key="5">
    <source>
        <dbReference type="Google" id="ProtNLM"/>
    </source>
</evidence>
<organism evidence="2 4">
    <name type="scientific">Pseudomonas aylmerensis</name>
    <dbReference type="NCBI Taxonomy" id="1869229"/>
    <lineage>
        <taxon>Bacteria</taxon>
        <taxon>Pseudomonadati</taxon>
        <taxon>Pseudomonadota</taxon>
        <taxon>Gammaproteobacteria</taxon>
        <taxon>Pseudomonadales</taxon>
        <taxon>Pseudomonadaceae</taxon>
        <taxon>Pseudomonas</taxon>
    </lineage>
</organism>
<dbReference type="Proteomes" id="UP000240571">
    <property type="component" value="Unassembled WGS sequence"/>
</dbReference>
<keyword evidence="3" id="KW-1185">Reference proteome</keyword>
<dbReference type="AlphaFoldDB" id="A0A2T4G1J6"/>
<dbReference type="PROSITE" id="PS51257">
    <property type="entry name" value="PROKAR_LIPOPROTEIN"/>
    <property type="match status" value="1"/>
</dbReference>
<dbReference type="OrthoDB" id="6579959at2"/>
<accession>A0A2T4G1J6</accession>
<name>A0A2T4G1J6_9PSED</name>
<comment type="caution">
    <text evidence="2">The sequence shown here is derived from an EMBL/GenBank/DDBJ whole genome shotgun (WGS) entry which is preliminary data.</text>
</comment>
<evidence type="ECO:0000313" key="4">
    <source>
        <dbReference type="Proteomes" id="UP000240571"/>
    </source>
</evidence>
<evidence type="ECO:0000313" key="2">
    <source>
        <dbReference type="EMBL" id="PTC29539.1"/>
    </source>
</evidence>
<sequence>MNFKCVFSLLLLAGCASQPNHQGVNWGEGSCPKPAPEDVSATHHLIIQDGKTLKCQIRPYVWNMACQGIVDGETEGVVCQDGGGNQMIFLFDKSGVLTTHRSLRAG</sequence>
<dbReference type="EMBL" id="PYWW01000026">
    <property type="protein sequence ID" value="PTC29539.1"/>
    <property type="molecule type" value="Genomic_DNA"/>
</dbReference>
<reference evidence="2 4" key="2">
    <citation type="submission" date="2018-03" db="EMBL/GenBank/DDBJ databases">
        <title>Diversity of bacteria associated with corn roots inoculated with woodland soils in Canada, and Description of Pseudomonas aylmerense sp. nov.</title>
        <authorList>
            <person name="Tambong J.T."/>
            <person name="Xu R."/>
            <person name="Tchagang C."/>
        </authorList>
    </citation>
    <scope>NUCLEOTIDE SEQUENCE [LARGE SCALE GENOMIC DNA]</scope>
    <source>
        <strain evidence="2 4">S1E44</strain>
    </source>
</reference>
<dbReference type="RefSeq" id="WP_065908350.1">
    <property type="nucleotide sequence ID" value="NZ_MAUE01000041.1"/>
</dbReference>
<evidence type="ECO:0000313" key="3">
    <source>
        <dbReference type="Proteomes" id="UP000095081"/>
    </source>
</evidence>
<dbReference type="EMBL" id="MAUE01000041">
    <property type="protein sequence ID" value="OCW20980.1"/>
    <property type="molecule type" value="Genomic_DNA"/>
</dbReference>
<protein>
    <recommendedName>
        <fullName evidence="5">Lipoprotein</fullName>
    </recommendedName>
</protein>
<gene>
    <name evidence="1" type="ORF">BBG20_25445</name>
    <name evidence="2" type="ORF">C9382_11475</name>
</gene>
<evidence type="ECO:0000313" key="1">
    <source>
        <dbReference type="EMBL" id="OCW20980.1"/>
    </source>
</evidence>